<dbReference type="Proteomes" id="UP001235343">
    <property type="component" value="Unassembled WGS sequence"/>
</dbReference>
<feature type="domain" description="HTH lacI-type" evidence="4">
    <location>
        <begin position="2"/>
        <end position="56"/>
    </location>
</feature>
<accession>A0ABT7LBA4</accession>
<protein>
    <submittedName>
        <fullName evidence="5">LacI family DNA-binding transcriptional regulator</fullName>
    </submittedName>
</protein>
<dbReference type="EMBL" id="JASTZU010000063">
    <property type="protein sequence ID" value="MDL4843144.1"/>
    <property type="molecule type" value="Genomic_DNA"/>
</dbReference>
<sequence>MATIKEIASMANVSRTTVSRVLNNSGYVSEEVRKRIIKVIEETGYVPSQQAKSLRTKKTKVIGVILPTIKTETSGRLVAGMDDELSEAGYQILLANTNHEKQKEIEFLQLLKVRQVDGIILAATNVNDLLVEKIKQLDIPFVAIGQEISDVSNILYDDYQAAKDITSLFINKGHQQIGFIGVDESDLAVGMWRKKGFFDQMEEKGLSVEEAWVEQGVFNIQSGYEAMSRIIQNSNQTPTAVFAVTDRLAIGAIRWLNEHSYAIPSDMAIAGVGASELSNYITPPLTTVDYENEKAGKEAAKLILRQIEKNNKVIEKITLNYRLLERDSV</sequence>
<dbReference type="SMART" id="SM00354">
    <property type="entry name" value="HTH_LACI"/>
    <property type="match status" value="1"/>
</dbReference>
<dbReference type="Pfam" id="PF00356">
    <property type="entry name" value="LacI"/>
    <property type="match status" value="1"/>
</dbReference>
<keyword evidence="1" id="KW-0805">Transcription regulation</keyword>
<keyword evidence="6" id="KW-1185">Reference proteome</keyword>
<dbReference type="PROSITE" id="PS50932">
    <property type="entry name" value="HTH_LACI_2"/>
    <property type="match status" value="1"/>
</dbReference>
<comment type="caution">
    <text evidence="5">The sequence shown here is derived from an EMBL/GenBank/DDBJ whole genome shotgun (WGS) entry which is preliminary data.</text>
</comment>
<evidence type="ECO:0000313" key="5">
    <source>
        <dbReference type="EMBL" id="MDL4843144.1"/>
    </source>
</evidence>
<dbReference type="PRINTS" id="PR00036">
    <property type="entry name" value="HTHLACI"/>
</dbReference>
<dbReference type="GO" id="GO:0003677">
    <property type="term" value="F:DNA binding"/>
    <property type="evidence" value="ECO:0007669"/>
    <property type="project" value="UniProtKB-KW"/>
</dbReference>
<organism evidence="5 6">
    <name type="scientific">Aquibacillus rhizosphaerae</name>
    <dbReference type="NCBI Taxonomy" id="3051431"/>
    <lineage>
        <taxon>Bacteria</taxon>
        <taxon>Bacillati</taxon>
        <taxon>Bacillota</taxon>
        <taxon>Bacilli</taxon>
        <taxon>Bacillales</taxon>
        <taxon>Bacillaceae</taxon>
        <taxon>Aquibacillus</taxon>
    </lineage>
</organism>
<dbReference type="Gene3D" id="3.40.50.2300">
    <property type="match status" value="2"/>
</dbReference>
<dbReference type="Pfam" id="PF13377">
    <property type="entry name" value="Peripla_BP_3"/>
    <property type="match status" value="1"/>
</dbReference>
<evidence type="ECO:0000256" key="2">
    <source>
        <dbReference type="ARBA" id="ARBA00023125"/>
    </source>
</evidence>
<dbReference type="InterPro" id="IPR000843">
    <property type="entry name" value="HTH_LacI"/>
</dbReference>
<dbReference type="SUPFAM" id="SSF47413">
    <property type="entry name" value="lambda repressor-like DNA-binding domains"/>
    <property type="match status" value="1"/>
</dbReference>
<keyword evidence="3" id="KW-0804">Transcription</keyword>
<dbReference type="InterPro" id="IPR046335">
    <property type="entry name" value="LacI/GalR-like_sensor"/>
</dbReference>
<evidence type="ECO:0000313" key="6">
    <source>
        <dbReference type="Proteomes" id="UP001235343"/>
    </source>
</evidence>
<dbReference type="InterPro" id="IPR028082">
    <property type="entry name" value="Peripla_BP_I"/>
</dbReference>
<proteinExistence type="predicted"/>
<evidence type="ECO:0000256" key="1">
    <source>
        <dbReference type="ARBA" id="ARBA00023015"/>
    </source>
</evidence>
<dbReference type="SUPFAM" id="SSF53822">
    <property type="entry name" value="Periplasmic binding protein-like I"/>
    <property type="match status" value="1"/>
</dbReference>
<dbReference type="PANTHER" id="PTHR30146:SF146">
    <property type="entry name" value="HTH-TYPE TRANSCRIPTIONAL REGULATOR TRER"/>
    <property type="match status" value="1"/>
</dbReference>
<dbReference type="PANTHER" id="PTHR30146">
    <property type="entry name" value="LACI-RELATED TRANSCRIPTIONAL REPRESSOR"/>
    <property type="match status" value="1"/>
</dbReference>
<dbReference type="Gene3D" id="1.10.260.40">
    <property type="entry name" value="lambda repressor-like DNA-binding domains"/>
    <property type="match status" value="1"/>
</dbReference>
<dbReference type="CDD" id="cd01392">
    <property type="entry name" value="HTH_LacI"/>
    <property type="match status" value="1"/>
</dbReference>
<dbReference type="RefSeq" id="WP_285934441.1">
    <property type="nucleotide sequence ID" value="NZ_JASTZU010000063.1"/>
</dbReference>
<evidence type="ECO:0000259" key="4">
    <source>
        <dbReference type="PROSITE" id="PS50932"/>
    </source>
</evidence>
<dbReference type="PROSITE" id="PS00356">
    <property type="entry name" value="HTH_LACI_1"/>
    <property type="match status" value="1"/>
</dbReference>
<reference evidence="5 6" key="1">
    <citation type="submission" date="2023-06" db="EMBL/GenBank/DDBJ databases">
        <title>Aquibacillus rhizosphaerae LR5S19.</title>
        <authorList>
            <person name="Sun J.-Q."/>
        </authorList>
    </citation>
    <scope>NUCLEOTIDE SEQUENCE [LARGE SCALE GENOMIC DNA]</scope>
    <source>
        <strain evidence="5 6">LR5S19</strain>
    </source>
</reference>
<gene>
    <name evidence="5" type="ORF">QQS35_22145</name>
</gene>
<evidence type="ECO:0000256" key="3">
    <source>
        <dbReference type="ARBA" id="ARBA00023163"/>
    </source>
</evidence>
<keyword evidence="2 5" id="KW-0238">DNA-binding</keyword>
<dbReference type="InterPro" id="IPR010982">
    <property type="entry name" value="Lambda_DNA-bd_dom_sf"/>
</dbReference>
<name>A0ABT7LBA4_9BACI</name>
<dbReference type="CDD" id="cd01542">
    <property type="entry name" value="PBP1_TreR-like"/>
    <property type="match status" value="1"/>
</dbReference>